<proteinExistence type="predicted"/>
<protein>
    <recommendedName>
        <fullName evidence="3">RCK C-terminal domain-containing protein</fullName>
    </recommendedName>
</protein>
<evidence type="ECO:0000313" key="1">
    <source>
        <dbReference type="EMBL" id="WIA10552.1"/>
    </source>
</evidence>
<accession>A0ABY8TN59</accession>
<evidence type="ECO:0000313" key="2">
    <source>
        <dbReference type="Proteomes" id="UP001244341"/>
    </source>
</evidence>
<sequence length="119" mass="13001">MLVRNFSYEIMVLDEYAGAMLLQVAQDPVTTLVMSQLLMKASGKGLHMWPPAVLGLQPGSSVSFSTISKAARRRSSTALGYRRASGSMLLAPLTDEVFVLDEGDRLVVIADSQDQLQRQ</sequence>
<dbReference type="EMBL" id="CP126209">
    <property type="protein sequence ID" value="WIA10552.1"/>
    <property type="molecule type" value="Genomic_DNA"/>
</dbReference>
<dbReference type="Proteomes" id="UP001244341">
    <property type="component" value="Chromosome 2b"/>
</dbReference>
<organism evidence="1 2">
    <name type="scientific">Tetradesmus obliquus</name>
    <name type="common">Green alga</name>
    <name type="synonym">Acutodesmus obliquus</name>
    <dbReference type="NCBI Taxonomy" id="3088"/>
    <lineage>
        <taxon>Eukaryota</taxon>
        <taxon>Viridiplantae</taxon>
        <taxon>Chlorophyta</taxon>
        <taxon>core chlorophytes</taxon>
        <taxon>Chlorophyceae</taxon>
        <taxon>CS clade</taxon>
        <taxon>Sphaeropleales</taxon>
        <taxon>Scenedesmaceae</taxon>
        <taxon>Tetradesmus</taxon>
    </lineage>
</organism>
<keyword evidence="2" id="KW-1185">Reference proteome</keyword>
<name>A0ABY8TN59_TETOB</name>
<evidence type="ECO:0008006" key="3">
    <source>
        <dbReference type="Google" id="ProtNLM"/>
    </source>
</evidence>
<gene>
    <name evidence="1" type="ORF">OEZ85_010739</name>
</gene>
<reference evidence="1 2" key="1">
    <citation type="submission" date="2023-05" db="EMBL/GenBank/DDBJ databases">
        <title>A 100% complete, gapless, phased diploid assembly of the Scenedesmus obliquus UTEX 3031 genome.</title>
        <authorList>
            <person name="Biondi T.C."/>
            <person name="Hanschen E.R."/>
            <person name="Kwon T."/>
            <person name="Eng W."/>
            <person name="Kruse C.P.S."/>
            <person name="Koehler S.I."/>
            <person name="Kunde Y."/>
            <person name="Gleasner C.D."/>
            <person name="You Mak K.T."/>
            <person name="Polle J."/>
            <person name="Hovde B.T."/>
            <person name="Starkenburg S.R."/>
        </authorList>
    </citation>
    <scope>NUCLEOTIDE SEQUENCE [LARGE SCALE GENOMIC DNA]</scope>
    <source>
        <strain evidence="1 2">DOE0152z</strain>
    </source>
</reference>